<dbReference type="SUPFAM" id="SSF51735">
    <property type="entry name" value="NAD(P)-binding Rossmann-fold domains"/>
    <property type="match status" value="1"/>
</dbReference>
<dbReference type="Pfam" id="PF01960">
    <property type="entry name" value="ArgJ"/>
    <property type="match status" value="1"/>
</dbReference>
<dbReference type="GO" id="GO:0004042">
    <property type="term" value="F:L-glutamate N-acetyltransferase activity"/>
    <property type="evidence" value="ECO:0007669"/>
    <property type="project" value="TreeGrafter"/>
</dbReference>
<proteinExistence type="inferred from homology"/>
<dbReference type="InterPro" id="IPR042195">
    <property type="entry name" value="ArgJ_beta_C"/>
</dbReference>
<dbReference type="GO" id="GO:0004358">
    <property type="term" value="F:L-glutamate N-acetyltransferase activity, acting on acetyl-L-ornithine as donor"/>
    <property type="evidence" value="ECO:0007669"/>
    <property type="project" value="InterPro"/>
</dbReference>
<comment type="subunit">
    <text evidence="2">Heterotetramer of two alpha and two beta chains.</text>
</comment>
<evidence type="ECO:0000313" key="8">
    <source>
        <dbReference type="Proteomes" id="UP000786989"/>
    </source>
</evidence>
<organism evidence="7 8">
    <name type="scientific">Slackia equolifaciens</name>
    <dbReference type="NCBI Taxonomy" id="498718"/>
    <lineage>
        <taxon>Bacteria</taxon>
        <taxon>Bacillati</taxon>
        <taxon>Actinomycetota</taxon>
        <taxon>Coriobacteriia</taxon>
        <taxon>Eggerthellales</taxon>
        <taxon>Eggerthellaceae</taxon>
        <taxon>Slackia</taxon>
    </lineage>
</organism>
<evidence type="ECO:0000256" key="5">
    <source>
        <dbReference type="ARBA" id="ARBA00023315"/>
    </source>
</evidence>
<dbReference type="EMBL" id="DYWI01000112">
    <property type="protein sequence ID" value="HJF65638.1"/>
    <property type="molecule type" value="Genomic_DNA"/>
</dbReference>
<evidence type="ECO:0000256" key="2">
    <source>
        <dbReference type="ARBA" id="ARBA00011475"/>
    </source>
</evidence>
<evidence type="ECO:0000313" key="7">
    <source>
        <dbReference type="EMBL" id="HJF65638.1"/>
    </source>
</evidence>
<gene>
    <name evidence="7" type="ORF">K8U77_05935</name>
</gene>
<keyword evidence="5" id="KW-0012">Acyltransferase</keyword>
<comment type="similarity">
    <text evidence="1">Belongs to the ArgJ family.</text>
</comment>
<evidence type="ECO:0000259" key="6">
    <source>
        <dbReference type="SMART" id="SM00859"/>
    </source>
</evidence>
<dbReference type="GO" id="GO:0006592">
    <property type="term" value="P:ornithine biosynthetic process"/>
    <property type="evidence" value="ECO:0007669"/>
    <property type="project" value="TreeGrafter"/>
</dbReference>
<sequence length="154" mass="16408">MAYRVGVMGAAGFAGAELVRLLASHPSFELVVITSNADAGEPFSSVYPAYKGVTDLTFAAHDDSGRDCNWGRIAAALGKCGVAFDQDDVSIDIMGMPVCREGLTVAFDEDEALRRFENTEITIWADLGAGTGSATVWTCDLAHDYVSINGDYRS</sequence>
<name>A0A9D2UX26_9ACTN</name>
<dbReference type="Proteomes" id="UP000786989">
    <property type="component" value="Unassembled WGS sequence"/>
</dbReference>
<evidence type="ECO:0000256" key="3">
    <source>
        <dbReference type="ARBA" id="ARBA00022679"/>
    </source>
</evidence>
<dbReference type="SMART" id="SM00859">
    <property type="entry name" value="Semialdhyde_dh"/>
    <property type="match status" value="1"/>
</dbReference>
<dbReference type="AlphaFoldDB" id="A0A9D2UX26"/>
<dbReference type="InterPro" id="IPR000534">
    <property type="entry name" value="Semialdehyde_DH_NAD-bd"/>
</dbReference>
<feature type="domain" description="Semialdehyde dehydrogenase NAD-binding" evidence="6">
    <location>
        <begin position="4"/>
        <end position="106"/>
    </location>
</feature>
<reference evidence="7" key="1">
    <citation type="journal article" date="2021" name="PeerJ">
        <title>Extensive microbial diversity within the chicken gut microbiome revealed by metagenomics and culture.</title>
        <authorList>
            <person name="Gilroy R."/>
            <person name="Ravi A."/>
            <person name="Getino M."/>
            <person name="Pursley I."/>
            <person name="Horton D.L."/>
            <person name="Alikhan N.F."/>
            <person name="Baker D."/>
            <person name="Gharbi K."/>
            <person name="Hall N."/>
            <person name="Watson M."/>
            <person name="Adriaenssens E.M."/>
            <person name="Foster-Nyarko E."/>
            <person name="Jarju S."/>
            <person name="Secka A."/>
            <person name="Antonio M."/>
            <person name="Oren A."/>
            <person name="Chaudhuri R.R."/>
            <person name="La Ragione R."/>
            <person name="Hildebrand F."/>
            <person name="Pallen M.J."/>
        </authorList>
    </citation>
    <scope>NUCLEOTIDE SEQUENCE</scope>
    <source>
        <strain evidence="7">ChiGjej6B6-11269</strain>
    </source>
</reference>
<dbReference type="Pfam" id="PF01118">
    <property type="entry name" value="Semialdhyde_dh"/>
    <property type="match status" value="1"/>
</dbReference>
<dbReference type="Gene3D" id="3.10.20.340">
    <property type="entry name" value="ArgJ beta chain, C-terminal domain"/>
    <property type="match status" value="1"/>
</dbReference>
<dbReference type="InterPro" id="IPR016117">
    <property type="entry name" value="ArgJ-like_dom_sf"/>
</dbReference>
<reference evidence="7" key="2">
    <citation type="submission" date="2021-09" db="EMBL/GenBank/DDBJ databases">
        <authorList>
            <person name="Gilroy R."/>
        </authorList>
    </citation>
    <scope>NUCLEOTIDE SEQUENCE</scope>
    <source>
        <strain evidence="7">ChiGjej6B6-11269</strain>
    </source>
</reference>
<dbReference type="GO" id="GO:0006526">
    <property type="term" value="P:L-arginine biosynthetic process"/>
    <property type="evidence" value="ECO:0007669"/>
    <property type="project" value="InterPro"/>
</dbReference>
<dbReference type="GO" id="GO:0051287">
    <property type="term" value="F:NAD binding"/>
    <property type="evidence" value="ECO:0007669"/>
    <property type="project" value="InterPro"/>
</dbReference>
<dbReference type="InterPro" id="IPR002813">
    <property type="entry name" value="Arg_biosynth_ArgJ"/>
</dbReference>
<evidence type="ECO:0000256" key="1">
    <source>
        <dbReference type="ARBA" id="ARBA00006774"/>
    </source>
</evidence>
<keyword evidence="4" id="KW-0068">Autocatalytic cleavage</keyword>
<evidence type="ECO:0000256" key="4">
    <source>
        <dbReference type="ARBA" id="ARBA00022813"/>
    </source>
</evidence>
<protein>
    <submittedName>
        <fullName evidence="7">Bifunctional ornithine acetyltransferase/N-acetylglutamate synthase</fullName>
    </submittedName>
</protein>
<dbReference type="SUPFAM" id="SSF56266">
    <property type="entry name" value="DmpA/ArgJ-like"/>
    <property type="match status" value="1"/>
</dbReference>
<dbReference type="PANTHER" id="PTHR23100">
    <property type="entry name" value="ARGININE BIOSYNTHESIS BIFUNCTIONAL PROTEIN ARGJ"/>
    <property type="match status" value="1"/>
</dbReference>
<dbReference type="PANTHER" id="PTHR23100:SF0">
    <property type="entry name" value="ARGININE BIOSYNTHESIS BIFUNCTIONAL PROTEIN ARGJ, MITOCHONDRIAL"/>
    <property type="match status" value="1"/>
</dbReference>
<accession>A0A9D2UX26</accession>
<dbReference type="GO" id="GO:0016620">
    <property type="term" value="F:oxidoreductase activity, acting on the aldehyde or oxo group of donors, NAD or NADP as acceptor"/>
    <property type="evidence" value="ECO:0007669"/>
    <property type="project" value="InterPro"/>
</dbReference>
<comment type="caution">
    <text evidence="7">The sequence shown here is derived from an EMBL/GenBank/DDBJ whole genome shotgun (WGS) entry which is preliminary data.</text>
</comment>
<dbReference type="InterPro" id="IPR036291">
    <property type="entry name" value="NAD(P)-bd_dom_sf"/>
</dbReference>
<keyword evidence="3" id="KW-0808">Transferase</keyword>